<dbReference type="AlphaFoldDB" id="A0A5C3KHC9"/>
<gene>
    <name evidence="3" type="ORF">FA15DRAFT_682927</name>
</gene>
<keyword evidence="4" id="KW-1185">Reference proteome</keyword>
<organism evidence="3 4">
    <name type="scientific">Coprinopsis marcescibilis</name>
    <name type="common">Agaric fungus</name>
    <name type="synonym">Psathyrella marcescibilis</name>
    <dbReference type="NCBI Taxonomy" id="230819"/>
    <lineage>
        <taxon>Eukaryota</taxon>
        <taxon>Fungi</taxon>
        <taxon>Dikarya</taxon>
        <taxon>Basidiomycota</taxon>
        <taxon>Agaricomycotina</taxon>
        <taxon>Agaricomycetes</taxon>
        <taxon>Agaricomycetidae</taxon>
        <taxon>Agaricales</taxon>
        <taxon>Agaricineae</taxon>
        <taxon>Psathyrellaceae</taxon>
        <taxon>Coprinopsis</taxon>
    </lineage>
</organism>
<reference evidence="3 4" key="1">
    <citation type="journal article" date="2019" name="Nat. Ecol. Evol.">
        <title>Megaphylogeny resolves global patterns of mushroom evolution.</title>
        <authorList>
            <person name="Varga T."/>
            <person name="Krizsan K."/>
            <person name="Foldi C."/>
            <person name="Dima B."/>
            <person name="Sanchez-Garcia M."/>
            <person name="Sanchez-Ramirez S."/>
            <person name="Szollosi G.J."/>
            <person name="Szarkandi J.G."/>
            <person name="Papp V."/>
            <person name="Albert L."/>
            <person name="Andreopoulos W."/>
            <person name="Angelini C."/>
            <person name="Antonin V."/>
            <person name="Barry K.W."/>
            <person name="Bougher N.L."/>
            <person name="Buchanan P."/>
            <person name="Buyck B."/>
            <person name="Bense V."/>
            <person name="Catcheside P."/>
            <person name="Chovatia M."/>
            <person name="Cooper J."/>
            <person name="Damon W."/>
            <person name="Desjardin D."/>
            <person name="Finy P."/>
            <person name="Geml J."/>
            <person name="Haridas S."/>
            <person name="Hughes K."/>
            <person name="Justo A."/>
            <person name="Karasinski D."/>
            <person name="Kautmanova I."/>
            <person name="Kiss B."/>
            <person name="Kocsube S."/>
            <person name="Kotiranta H."/>
            <person name="LaButti K.M."/>
            <person name="Lechner B.E."/>
            <person name="Liimatainen K."/>
            <person name="Lipzen A."/>
            <person name="Lukacs Z."/>
            <person name="Mihaltcheva S."/>
            <person name="Morgado L.N."/>
            <person name="Niskanen T."/>
            <person name="Noordeloos M.E."/>
            <person name="Ohm R.A."/>
            <person name="Ortiz-Santana B."/>
            <person name="Ovrebo C."/>
            <person name="Racz N."/>
            <person name="Riley R."/>
            <person name="Savchenko A."/>
            <person name="Shiryaev A."/>
            <person name="Soop K."/>
            <person name="Spirin V."/>
            <person name="Szebenyi C."/>
            <person name="Tomsovsky M."/>
            <person name="Tulloss R.E."/>
            <person name="Uehling J."/>
            <person name="Grigoriev I.V."/>
            <person name="Vagvolgyi C."/>
            <person name="Papp T."/>
            <person name="Martin F.M."/>
            <person name="Miettinen O."/>
            <person name="Hibbett D.S."/>
            <person name="Nagy L.G."/>
        </authorList>
    </citation>
    <scope>NUCLEOTIDE SEQUENCE [LARGE SCALE GENOMIC DNA]</scope>
    <source>
        <strain evidence="3 4">CBS 121175</strain>
    </source>
</reference>
<dbReference type="InterPro" id="IPR023210">
    <property type="entry name" value="NADP_OxRdtase_dom"/>
</dbReference>
<dbReference type="Proteomes" id="UP000307440">
    <property type="component" value="Unassembled WGS sequence"/>
</dbReference>
<evidence type="ECO:0000313" key="3">
    <source>
        <dbReference type="EMBL" id="TFK19490.1"/>
    </source>
</evidence>
<dbReference type="PANTHER" id="PTHR43625:SF78">
    <property type="entry name" value="PYRIDOXAL REDUCTASE-RELATED"/>
    <property type="match status" value="1"/>
</dbReference>
<dbReference type="EMBL" id="ML210338">
    <property type="protein sequence ID" value="TFK19490.1"/>
    <property type="molecule type" value="Genomic_DNA"/>
</dbReference>
<dbReference type="PANTHER" id="PTHR43625">
    <property type="entry name" value="AFLATOXIN B1 ALDEHYDE REDUCTASE"/>
    <property type="match status" value="1"/>
</dbReference>
<keyword evidence="1" id="KW-0560">Oxidoreductase</keyword>
<dbReference type="CDD" id="cd19077">
    <property type="entry name" value="AKR_AKR8A1-2"/>
    <property type="match status" value="1"/>
</dbReference>
<dbReference type="GO" id="GO:0005737">
    <property type="term" value="C:cytoplasm"/>
    <property type="evidence" value="ECO:0007669"/>
    <property type="project" value="TreeGrafter"/>
</dbReference>
<dbReference type="InterPro" id="IPR036812">
    <property type="entry name" value="NAD(P)_OxRdtase_dom_sf"/>
</dbReference>
<dbReference type="Pfam" id="PF00248">
    <property type="entry name" value="Aldo_ket_red"/>
    <property type="match status" value="1"/>
</dbReference>
<protein>
    <submittedName>
        <fullName evidence="3">Aldo/keto reductase</fullName>
    </submittedName>
</protein>
<dbReference type="GO" id="GO:0016491">
    <property type="term" value="F:oxidoreductase activity"/>
    <property type="evidence" value="ECO:0007669"/>
    <property type="project" value="UniProtKB-KW"/>
</dbReference>
<evidence type="ECO:0000256" key="1">
    <source>
        <dbReference type="ARBA" id="ARBA00023002"/>
    </source>
</evidence>
<dbReference type="STRING" id="230819.A0A5C3KHC9"/>
<sequence length="330" mass="36372">MSNPIQTTTKLGGTDSDVQIGTVAHGLMMMVWKPEVHSDEQCFESIKSGVDALPPGTKMFLNAGEFYSLDLGTANLELLSRFYATYPEYASKTFLSVKGAMDKQMQPHGSLEFLRASVDNITRALGPNKKMDLYQPARIDRSIPLEELMANLVTLKNEGKFDHIGLSEITGATLRKAHAPVVVRTEDLLEASKELGVSVIAYSPLGRGFLTGRFKSVSDLQADDFRRHLSRLKEKYFEHNMAIVDELSTIAKSVEVTNAQLCIAWVKHLGPNVVPLPGSSKASRTLENLAAGEIKLSKEDFAEITAIVEKSEVKGDRYFGKSEEAMGLWT</sequence>
<proteinExistence type="predicted"/>
<evidence type="ECO:0000259" key="2">
    <source>
        <dbReference type="Pfam" id="PF00248"/>
    </source>
</evidence>
<dbReference type="Gene3D" id="3.20.20.100">
    <property type="entry name" value="NADP-dependent oxidoreductase domain"/>
    <property type="match status" value="1"/>
</dbReference>
<evidence type="ECO:0000313" key="4">
    <source>
        <dbReference type="Proteomes" id="UP000307440"/>
    </source>
</evidence>
<dbReference type="OrthoDB" id="37537at2759"/>
<dbReference type="SUPFAM" id="SSF51430">
    <property type="entry name" value="NAD(P)-linked oxidoreductase"/>
    <property type="match status" value="1"/>
</dbReference>
<name>A0A5C3KHC9_COPMA</name>
<accession>A0A5C3KHC9</accession>
<dbReference type="InterPro" id="IPR050791">
    <property type="entry name" value="Aldo-Keto_reductase"/>
</dbReference>
<feature type="domain" description="NADP-dependent oxidoreductase" evidence="2">
    <location>
        <begin position="26"/>
        <end position="308"/>
    </location>
</feature>